<dbReference type="EMBL" id="AMYD01001041">
    <property type="protein sequence ID" value="EQB54906.1"/>
    <property type="molecule type" value="Genomic_DNA"/>
</dbReference>
<sequence>MQASYSFLLADNASERGALIHGISKSIKSTTRFEDITAALLQARCWSVLWTIDRRRLEKISKDLRDPEAFLYVLLTTQPADSRQAISAFDQVLIRDGSTCVVTKTPAASPCYIVPPNAFNSNPMLPRALEKLYHVWDWKRLYRTRDKIRNTLIRPSNILGLSKELSSLWDQGLFALEPLDDNIDFIVYEMTEDGGETLPSTVYGARYRFHWLPRTSLSGPESRIDFALHPNAILAKPPTKNTTTRHVLSQLFKKVLSFVGSRHSADIENGRIIDIFADNRALLPDRDLMRIRFDVLRVHALNGGRGPEVYHSLVDPDGKVAD</sequence>
<protein>
    <recommendedName>
        <fullName evidence="3">HNH nuclease domain-containing protein</fullName>
    </recommendedName>
</protein>
<dbReference type="OMA" id="KAMQIEF"/>
<dbReference type="OrthoDB" id="5416097at2759"/>
<dbReference type="AlphaFoldDB" id="T0LT49"/>
<accession>T0LT49</accession>
<proteinExistence type="predicted"/>
<evidence type="ECO:0000313" key="2">
    <source>
        <dbReference type="Proteomes" id="UP000015530"/>
    </source>
</evidence>
<gene>
    <name evidence="1" type="ORF">CGLO_05219</name>
</gene>
<dbReference type="HOGENOM" id="CLU_863335_0_0_1"/>
<reference evidence="2" key="1">
    <citation type="journal article" date="2013" name="Mol. Plant Microbe Interact.">
        <title>Global aspects of pacC regulation of pathogenicity genes in Colletotrichum gloeosporioides as revealed by transcriptome analysis.</title>
        <authorList>
            <person name="Alkan N."/>
            <person name="Meng X."/>
            <person name="Friedlander G."/>
            <person name="Reuveni E."/>
            <person name="Sukno S."/>
            <person name="Sherman A."/>
            <person name="Thon M."/>
            <person name="Fluhr R."/>
            <person name="Prusky D."/>
        </authorList>
    </citation>
    <scope>NUCLEOTIDE SEQUENCE [LARGE SCALE GENOMIC DNA]</scope>
    <source>
        <strain evidence="2">Cg-14</strain>
    </source>
</reference>
<evidence type="ECO:0008006" key="3">
    <source>
        <dbReference type="Google" id="ProtNLM"/>
    </source>
</evidence>
<name>T0LT49_COLGC</name>
<dbReference type="Proteomes" id="UP000015530">
    <property type="component" value="Unassembled WGS sequence"/>
</dbReference>
<organism evidence="1 2">
    <name type="scientific">Colletotrichum gloeosporioides (strain Cg-14)</name>
    <name type="common">Anthracnose fungus</name>
    <name type="synonym">Glomerella cingulata</name>
    <dbReference type="NCBI Taxonomy" id="1237896"/>
    <lineage>
        <taxon>Eukaryota</taxon>
        <taxon>Fungi</taxon>
        <taxon>Dikarya</taxon>
        <taxon>Ascomycota</taxon>
        <taxon>Pezizomycotina</taxon>
        <taxon>Sordariomycetes</taxon>
        <taxon>Hypocreomycetidae</taxon>
        <taxon>Glomerellales</taxon>
        <taxon>Glomerellaceae</taxon>
        <taxon>Colletotrichum</taxon>
        <taxon>Colletotrichum gloeosporioides species complex</taxon>
    </lineage>
</organism>
<comment type="caution">
    <text evidence="1">The sequence shown here is derived from an EMBL/GenBank/DDBJ whole genome shotgun (WGS) entry which is preliminary data.</text>
</comment>
<evidence type="ECO:0000313" key="1">
    <source>
        <dbReference type="EMBL" id="EQB54906.1"/>
    </source>
</evidence>